<accession>A0A174UAU4</accession>
<gene>
    <name evidence="1" type="ORF">ERS852558_02060</name>
</gene>
<dbReference type="EMBL" id="CZBL01000007">
    <property type="protein sequence ID" value="CUQ17158.1"/>
    <property type="molecule type" value="Genomic_DNA"/>
</dbReference>
<protein>
    <submittedName>
        <fullName evidence="1">Uncharacterized protein</fullName>
    </submittedName>
</protein>
<dbReference type="RefSeq" id="WP_055256312.1">
    <property type="nucleotide sequence ID" value="NZ_CP081920.1"/>
</dbReference>
<evidence type="ECO:0000313" key="1">
    <source>
        <dbReference type="EMBL" id="CUQ17158.1"/>
    </source>
</evidence>
<sequence>MANDIDLGKISITPRGDWNNKTEVEYNDIWRYKNAKYLALQDSTGVVPADDGVYWYELSSQGKSAYQQAVDNGFPGSEEEWLQSLKQPALDGAARADAAVANMDKRFPDEISKIQSSLYNQLSSDLNDKVVKPLVISGTEQLAGQYKMNGEVIDIYERSVSLSNLPKAAGETKDYVIADEPLGFGTYVNVESFVASTGKGLNKEFFNFNYDITRFYINSQLQTCVVLKCRNTVSEEVNGLMHIQYCKFWGDVVEFDITLPSSVNKEAISLEIPPLKYNKKMVFSYITDDSYAIYQYIFSLINKRYIAKRFKLPDDRILTWHLGMQGDPQIEQYVSDAYYPEKPAQCTDGAGIKKRYATTVATWPDKLKNQYIGQDFGYFLPWMSEKEFKLFFDFGFMVAYHDLIGYDTATTDTQAKFDKCVEDSVALFKEYIGITPKLMVEPNGDHKYITFSRVNDNIQVITAQGGDPSIKKVYPFSPDFTLSKNNVTIQRLFAYGDDMVYDNDNPQYAQDLLDILSGFNATENKESIYWLIGSTHRGSHWESVFIKNLHRLYGDIGLDNLWFPTLDEFFEYWYMRENTLSVKTVTETGVHYRMYVPKGANFFFRDLSVLISGVPSLEGVSVTSGDNVYGTSFAMNDGRLLVNLDFNPLLLERVNKYVESFEADYNAEYAYDDAYYFVQMLKPGLKEPYLARINKWVSPPVLESFVINSGQEFTQDRNVILNITYSGQAPSHYMVSEDMSFTGASWIEYVEKPTFKLSSGFNAKTVYVKLKNAYGETGVLSAGITLLEPTLTLKGITIDNGAASAIQRNVNVTFDYLGYPTHYMVSENSSFAGASWVEFTENPIVQLSASYGNKILYAKLKNASTETVSRSAAIELIDAVTARLDSITVNNGDASTDSGIVSVKFETLNTITKYKIGQQADLSDCTDWIVWGGSTVQYDSKIVDGNLTVYAQVGNETTESSIKSDSIQVVQPVGLTSITLAEGKDSFAGYTVPVSFEISQGTPTHYRLAETSAGLASAAWEAWKDNIVYEFTTSGAKTLYGQLKNEVSESSVGSDSVTLTEPPVIILLANIPSAGNVDGVGFVQPINSGNAAVDLKDIQGNYVGTLTGRYIPYNKADYAAMGAKLSKDVLGGTGAPVYWQGVTLGAEVQYPNSMIWDGSTKSIVVPTRGNFTSYTAEIQSVVILKGLTPGNYKVRLLLSDKNSVPNTQPWNLYVQNAVQQVLASDLSTKVINNNSNWYTFDDVAVDSDGYLLVAQGYNNDPSAEPGYSRISPICIVEVTKLS</sequence>
<organism evidence="1 2">
    <name type="scientific">Bacteroides caccae</name>
    <dbReference type="NCBI Taxonomy" id="47678"/>
    <lineage>
        <taxon>Bacteria</taxon>
        <taxon>Pseudomonadati</taxon>
        <taxon>Bacteroidota</taxon>
        <taxon>Bacteroidia</taxon>
        <taxon>Bacteroidales</taxon>
        <taxon>Bacteroidaceae</taxon>
        <taxon>Bacteroides</taxon>
    </lineage>
</organism>
<proteinExistence type="predicted"/>
<name>A0A174UAU4_9BACE</name>
<dbReference type="InterPro" id="IPR032762">
    <property type="entry name" value="Polysacc_deac_3"/>
</dbReference>
<reference evidence="1 2" key="1">
    <citation type="submission" date="2015-09" db="EMBL/GenBank/DDBJ databases">
        <authorList>
            <consortium name="Pathogen Informatics"/>
        </authorList>
    </citation>
    <scope>NUCLEOTIDE SEQUENCE [LARGE SCALE GENOMIC DNA]</scope>
    <source>
        <strain evidence="1 2">2789STDY5834946</strain>
    </source>
</reference>
<dbReference type="Proteomes" id="UP000095725">
    <property type="component" value="Unassembled WGS sequence"/>
</dbReference>
<evidence type="ECO:0000313" key="2">
    <source>
        <dbReference type="Proteomes" id="UP000095725"/>
    </source>
</evidence>
<dbReference type="Pfam" id="PF15421">
    <property type="entry name" value="Polysacc_deac_3"/>
    <property type="match status" value="1"/>
</dbReference>